<dbReference type="GO" id="GO:0000155">
    <property type="term" value="F:phosphorelay sensor kinase activity"/>
    <property type="evidence" value="ECO:0007669"/>
    <property type="project" value="InterPro"/>
</dbReference>
<dbReference type="Gene3D" id="3.30.450.20">
    <property type="entry name" value="PAS domain"/>
    <property type="match status" value="1"/>
</dbReference>
<organism evidence="7">
    <name type="scientific">marine sediment metagenome</name>
    <dbReference type="NCBI Taxonomy" id="412755"/>
    <lineage>
        <taxon>unclassified sequences</taxon>
        <taxon>metagenomes</taxon>
        <taxon>ecological metagenomes</taxon>
    </lineage>
</organism>
<dbReference type="InterPro" id="IPR036890">
    <property type="entry name" value="HATPase_C_sf"/>
</dbReference>
<dbReference type="EMBL" id="BART01017716">
    <property type="protein sequence ID" value="GAG81062.1"/>
    <property type="molecule type" value="Genomic_DNA"/>
</dbReference>
<name>X1BIN6_9ZZZZ</name>
<dbReference type="CDD" id="cd00082">
    <property type="entry name" value="HisKA"/>
    <property type="match status" value="1"/>
</dbReference>
<evidence type="ECO:0000256" key="5">
    <source>
        <dbReference type="ARBA" id="ARBA00022777"/>
    </source>
</evidence>
<dbReference type="Gene3D" id="3.30.565.10">
    <property type="entry name" value="Histidine kinase-like ATPase, C-terminal domain"/>
    <property type="match status" value="1"/>
</dbReference>
<feature type="non-terminal residue" evidence="7">
    <location>
        <position position="1"/>
    </location>
</feature>
<evidence type="ECO:0000256" key="1">
    <source>
        <dbReference type="ARBA" id="ARBA00000085"/>
    </source>
</evidence>
<dbReference type="EC" id="2.7.13.3" evidence="2"/>
<evidence type="ECO:0000256" key="3">
    <source>
        <dbReference type="ARBA" id="ARBA00022553"/>
    </source>
</evidence>
<dbReference type="InterPro" id="IPR003661">
    <property type="entry name" value="HisK_dim/P_dom"/>
</dbReference>
<dbReference type="AlphaFoldDB" id="X1BIN6"/>
<proteinExistence type="predicted"/>
<dbReference type="Pfam" id="PF00512">
    <property type="entry name" value="HisKA"/>
    <property type="match status" value="1"/>
</dbReference>
<comment type="caution">
    <text evidence="7">The sequence shown here is derived from an EMBL/GenBank/DDBJ whole genome shotgun (WGS) entry which is preliminary data.</text>
</comment>
<protein>
    <recommendedName>
        <fullName evidence="2">histidine kinase</fullName>
        <ecNumber evidence="2">2.7.13.3</ecNumber>
    </recommendedName>
</protein>
<keyword evidence="4" id="KW-0808">Transferase</keyword>
<accession>X1BIN6</accession>
<evidence type="ECO:0000256" key="2">
    <source>
        <dbReference type="ARBA" id="ARBA00012438"/>
    </source>
</evidence>
<evidence type="ECO:0000256" key="4">
    <source>
        <dbReference type="ARBA" id="ARBA00022679"/>
    </source>
</evidence>
<evidence type="ECO:0000259" key="6">
    <source>
        <dbReference type="Pfam" id="PF00512"/>
    </source>
</evidence>
<reference evidence="7" key="1">
    <citation type="journal article" date="2014" name="Front. Microbiol.">
        <title>High frequency of phylogenetically diverse reductive dehalogenase-homologous genes in deep subseafloor sedimentary metagenomes.</title>
        <authorList>
            <person name="Kawai M."/>
            <person name="Futagami T."/>
            <person name="Toyoda A."/>
            <person name="Takaki Y."/>
            <person name="Nishi S."/>
            <person name="Hori S."/>
            <person name="Arai W."/>
            <person name="Tsubouchi T."/>
            <person name="Morono Y."/>
            <person name="Uchiyama I."/>
            <person name="Ito T."/>
            <person name="Fujiyama A."/>
            <person name="Inagaki F."/>
            <person name="Takami H."/>
        </authorList>
    </citation>
    <scope>NUCLEOTIDE SEQUENCE</scope>
    <source>
        <strain evidence="7">Expedition CK06-06</strain>
    </source>
</reference>
<gene>
    <name evidence="7" type="ORF">S01H4_33625</name>
</gene>
<evidence type="ECO:0000313" key="7">
    <source>
        <dbReference type="EMBL" id="GAG81062.1"/>
    </source>
</evidence>
<dbReference type="InterPro" id="IPR052162">
    <property type="entry name" value="Sensor_kinase/Photoreceptor"/>
</dbReference>
<sequence length="237" mass="28238">SEQLKDPKNFKQKIQDLKYNPKNDFDMIFFRDGRIFEQYSCPITLERKIIGRLWSFRDVSEHQHAEQELRKSEKRYRNAYERADFYKDIFTHDMNNIFHNIQFSAELISMLKDKPDKLKSSEEIFTTIESQIDRGSKLIDNVRKLSKLEESNIVLKKVMVYDVLDEAILFATKSIRGNKLDIKIKKVKREAYVKANEFLLDVFENILHNSIKYNKNPEVKVQVVFTVEQKYGWGVKI</sequence>
<keyword evidence="3" id="KW-0597">Phosphoprotein</keyword>
<feature type="domain" description="Signal transduction histidine kinase dimerisation/phosphoacceptor" evidence="6">
    <location>
        <begin position="91"/>
        <end position="150"/>
    </location>
</feature>
<keyword evidence="5" id="KW-0418">Kinase</keyword>
<dbReference type="PANTHER" id="PTHR43304:SF1">
    <property type="entry name" value="PAC DOMAIN-CONTAINING PROTEIN"/>
    <property type="match status" value="1"/>
</dbReference>
<dbReference type="PANTHER" id="PTHR43304">
    <property type="entry name" value="PHYTOCHROME-LIKE PROTEIN CPH1"/>
    <property type="match status" value="1"/>
</dbReference>
<comment type="catalytic activity">
    <reaction evidence="1">
        <text>ATP + protein L-histidine = ADP + protein N-phospho-L-histidine.</text>
        <dbReference type="EC" id="2.7.13.3"/>
    </reaction>
</comment>